<dbReference type="EMBL" id="CAJJDM010000031">
    <property type="protein sequence ID" value="CAD8062073.1"/>
    <property type="molecule type" value="Genomic_DNA"/>
</dbReference>
<dbReference type="InterPro" id="IPR042856">
    <property type="entry name" value="RSP14"/>
</dbReference>
<comment type="caution">
    <text evidence="1">The sequence shown here is derived from an EMBL/GenBank/DDBJ whole genome shotgun (WGS) entry which is preliminary data.</text>
</comment>
<keyword evidence="2" id="KW-1185">Reference proteome</keyword>
<accession>A0A8S1L8Y6</accession>
<evidence type="ECO:0000313" key="2">
    <source>
        <dbReference type="Proteomes" id="UP000688137"/>
    </source>
</evidence>
<dbReference type="OMA" id="VWQHDVI"/>
<reference evidence="1" key="1">
    <citation type="submission" date="2021-01" db="EMBL/GenBank/DDBJ databases">
        <authorList>
            <consortium name="Genoscope - CEA"/>
            <person name="William W."/>
        </authorList>
    </citation>
    <scope>NUCLEOTIDE SEQUENCE</scope>
</reference>
<dbReference type="AlphaFoldDB" id="A0A8S1L8Y6"/>
<protein>
    <submittedName>
        <fullName evidence="1">Uncharacterized protein</fullName>
    </submittedName>
</protein>
<organism evidence="1 2">
    <name type="scientific">Paramecium primaurelia</name>
    <dbReference type="NCBI Taxonomy" id="5886"/>
    <lineage>
        <taxon>Eukaryota</taxon>
        <taxon>Sar</taxon>
        <taxon>Alveolata</taxon>
        <taxon>Ciliophora</taxon>
        <taxon>Intramacronucleata</taxon>
        <taxon>Oligohymenophorea</taxon>
        <taxon>Peniculida</taxon>
        <taxon>Parameciidae</taxon>
        <taxon>Paramecium</taxon>
    </lineage>
</organism>
<evidence type="ECO:0000313" key="1">
    <source>
        <dbReference type="EMBL" id="CAD8062073.1"/>
    </source>
</evidence>
<proteinExistence type="predicted"/>
<dbReference type="PANTHER" id="PTHR15599:SF1">
    <property type="entry name" value="RADIAL SPOKE HEAD 14 HOMOLOG"/>
    <property type="match status" value="1"/>
</dbReference>
<gene>
    <name evidence="1" type="ORF">PPRIM_AZ9-3.1.T0320315</name>
</gene>
<name>A0A8S1L8Y6_PARPR</name>
<dbReference type="PANTHER" id="PTHR15599">
    <property type="entry name" value="RTDR1"/>
    <property type="match status" value="1"/>
</dbReference>
<sequence>MEFNLRNEQMIAYHRNREDYEPQPEDCLQFAYGDRRYVKMTNQIYASDDVLKLKNLEEINEDFHRGDFITLALLSSEILDVLMSHLSNPHERIRELSSSAIVLISSIKFGRDKIMEKCFVPTIMKLLNDQVVNIRKNGYLSLLNMTEFQQGVDHVYSQGILVPLVNKLVEESVEDLLTLDLQLLEKILYCGDAQVEILKTQAIKRLTQLLKRSNYKLRSLACKNLACISYDANGKLDVINQGCVLELCARLLDDHNEVITNATMALASLAQHNECKFQMMDNNKLDIVIKLLSHNDHQIKLNSVQLVTSLAEHPKGRKECYKCLPTLQNFSTDPQYEYISPYAIQAIEVIKWEP</sequence>
<dbReference type="Proteomes" id="UP000688137">
    <property type="component" value="Unassembled WGS sequence"/>
</dbReference>